<dbReference type="HOGENOM" id="CLU_2775711_0_0_1"/>
<evidence type="ECO:0000313" key="2">
    <source>
        <dbReference type="Proteomes" id="UP000000707"/>
    </source>
</evidence>
<reference evidence="1 2" key="1">
    <citation type="journal article" date="2011" name="Proc. Natl. Acad. Sci. U.S.A.">
        <title>Comparative genomics of xylose-fermenting fungi for enhanced biofuel production.</title>
        <authorList>
            <person name="Wohlbach D.J."/>
            <person name="Kuo A."/>
            <person name="Sato T.K."/>
            <person name="Potts K.M."/>
            <person name="Salamov A.A."/>
            <person name="LaButti K.M."/>
            <person name="Sun H."/>
            <person name="Clum A."/>
            <person name="Pangilinan J.L."/>
            <person name="Lindquist E.A."/>
            <person name="Lucas S."/>
            <person name="Lapidus A."/>
            <person name="Jin M."/>
            <person name="Gunawan C."/>
            <person name="Balan V."/>
            <person name="Dale B.E."/>
            <person name="Jeffries T.W."/>
            <person name="Zinkel R."/>
            <person name="Barry K.W."/>
            <person name="Grigoriev I.V."/>
            <person name="Gasch A.P."/>
        </authorList>
    </citation>
    <scope>NUCLEOTIDE SEQUENCE [LARGE SCALE GENOMIC DNA]</scope>
    <source>
        <strain evidence="2">ATCC 10573 / BCRC 21748 / CBS 615 / JCM 9827 / NBRC 10315 / NRRL Y-1498 / VKM Y-70</strain>
    </source>
</reference>
<evidence type="ECO:0000313" key="1">
    <source>
        <dbReference type="EMBL" id="EGV66895.1"/>
    </source>
</evidence>
<gene>
    <name evidence="1" type="ORF">CANTEDRAFT_112070</name>
</gene>
<organism evidence="2">
    <name type="scientific">Candida tenuis (strain ATCC 10573 / BCRC 21748 / CBS 615 / JCM 9827 / NBRC 10315 / NRRL Y-1498 / VKM Y-70)</name>
    <name type="common">Yeast</name>
    <name type="synonym">Yamadazyma tenuis</name>
    <dbReference type="NCBI Taxonomy" id="590646"/>
    <lineage>
        <taxon>Eukaryota</taxon>
        <taxon>Fungi</taxon>
        <taxon>Dikarya</taxon>
        <taxon>Ascomycota</taxon>
        <taxon>Saccharomycotina</taxon>
        <taxon>Pichiomycetes</taxon>
        <taxon>Debaryomycetaceae</taxon>
        <taxon>Yamadazyma</taxon>
    </lineage>
</organism>
<keyword evidence="2" id="KW-1185">Reference proteome</keyword>
<dbReference type="AlphaFoldDB" id="G3AVY7"/>
<accession>G3AVY7</accession>
<proteinExistence type="predicted"/>
<name>G3AVY7_CANTC</name>
<dbReference type="Proteomes" id="UP000000707">
    <property type="component" value="Unassembled WGS sequence"/>
</dbReference>
<dbReference type="EMBL" id="GL996509">
    <property type="protein sequence ID" value="EGV66895.1"/>
    <property type="molecule type" value="Genomic_DNA"/>
</dbReference>
<sequence>MKGYCCPQKYGKGGEIRSTILFIGRGQYQLSCNYCNVLKDTPPRFPMYYKPLKTFDSNPVSNYEQSFYL</sequence>
<protein>
    <submittedName>
        <fullName evidence="1">Uncharacterized protein</fullName>
    </submittedName>
</protein>